<dbReference type="GO" id="GO:0016020">
    <property type="term" value="C:membrane"/>
    <property type="evidence" value="ECO:0007669"/>
    <property type="project" value="UniProtKB-SubCell"/>
</dbReference>
<gene>
    <name evidence="9" type="primary">MPDU1</name>
    <name evidence="9" type="ORF">TSPGSL018_588</name>
</gene>
<accession>A0A061SP44</accession>
<dbReference type="InterPro" id="IPR006603">
    <property type="entry name" value="PQ-loop_rpt"/>
</dbReference>
<evidence type="ECO:0000256" key="3">
    <source>
        <dbReference type="ARBA" id="ARBA00022692"/>
    </source>
</evidence>
<evidence type="ECO:0000256" key="4">
    <source>
        <dbReference type="ARBA" id="ARBA00022737"/>
    </source>
</evidence>
<feature type="transmembrane region" description="Helical" evidence="8">
    <location>
        <begin position="260"/>
        <end position="278"/>
    </location>
</feature>
<organism evidence="9">
    <name type="scientific">Tetraselmis sp. GSL018</name>
    <dbReference type="NCBI Taxonomy" id="582737"/>
    <lineage>
        <taxon>Eukaryota</taxon>
        <taxon>Viridiplantae</taxon>
        <taxon>Chlorophyta</taxon>
        <taxon>core chlorophytes</taxon>
        <taxon>Chlorodendrophyceae</taxon>
        <taxon>Chlorodendrales</taxon>
        <taxon>Chlorodendraceae</taxon>
        <taxon>Tetraselmis</taxon>
    </lineage>
</organism>
<dbReference type="PANTHER" id="PTHR12226">
    <property type="entry name" value="MANNOSE-P-DOLICHOL UTILIZATION DEFECT 1 LEC35 -RELATED"/>
    <property type="match status" value="1"/>
</dbReference>
<feature type="transmembrane region" description="Helical" evidence="8">
    <location>
        <begin position="201"/>
        <end position="221"/>
    </location>
</feature>
<evidence type="ECO:0000256" key="6">
    <source>
        <dbReference type="ARBA" id="ARBA00023136"/>
    </source>
</evidence>
<dbReference type="PANTHER" id="PTHR12226:SF2">
    <property type="entry name" value="MANNOSE-P-DOLICHOL UTILIZATION DEFECT 1 PROTEIN"/>
    <property type="match status" value="1"/>
</dbReference>
<dbReference type="InterPro" id="IPR016817">
    <property type="entry name" value="MannP-dilichol_defect-1"/>
</dbReference>
<dbReference type="Gene3D" id="1.20.1280.290">
    <property type="match status" value="2"/>
</dbReference>
<protein>
    <submittedName>
        <fullName evidence="9">Mannose-P-dolichol utilization defect 1</fullName>
    </submittedName>
</protein>
<dbReference type="EMBL" id="GBEZ01000273">
    <property type="protein sequence ID" value="JAC84600.1"/>
    <property type="molecule type" value="Transcribed_RNA"/>
</dbReference>
<evidence type="ECO:0000256" key="2">
    <source>
        <dbReference type="ARBA" id="ARBA00022448"/>
    </source>
</evidence>
<dbReference type="AlphaFoldDB" id="A0A061SP44"/>
<evidence type="ECO:0000313" key="9">
    <source>
        <dbReference type="EMBL" id="JAC84600.1"/>
    </source>
</evidence>
<sequence>MNGYFSCRRSTGNQTLLIFRQPYKVARLNGRNHYVDDFLSMRSRKVHSTTIYRLHTRQVKASASSDVVSNLLQSVGFEDASTASLILAKTAGLGMSLGAVGLFSPIILRMVLNRSGEGISLTTFWLQLLGFSSVFVYNYTKNFPFSAYGENLSLAAQSLAVLVTAAHYQQRAGAGFVLALAAYFGWMACALGGAFSPAALSAMQVAGTAILTGAIVPQIVLNHKRKDAGEWSVITALLSTSGNAVRVFTTLQLTGDPLMLTGYVLGFAVNAVLLFQIVHYRRCGAALRPAGRRA</sequence>
<keyword evidence="4" id="KW-0677">Repeat</keyword>
<feature type="transmembrane region" description="Helical" evidence="8">
    <location>
        <begin position="119"/>
        <end position="139"/>
    </location>
</feature>
<feature type="transmembrane region" description="Helical" evidence="8">
    <location>
        <begin position="175"/>
        <end position="195"/>
    </location>
</feature>
<keyword evidence="5 8" id="KW-1133">Transmembrane helix</keyword>
<comment type="subcellular location">
    <subcellularLocation>
        <location evidence="1">Membrane</location>
        <topology evidence="1">Multi-pass membrane protein</topology>
    </subcellularLocation>
</comment>
<feature type="transmembrane region" description="Helical" evidence="8">
    <location>
        <begin position="91"/>
        <end position="112"/>
    </location>
</feature>
<comment type="similarity">
    <text evidence="7">Belongs to the MPDU1 (TC 2.A.43.3) family.</text>
</comment>
<evidence type="ECO:0000256" key="1">
    <source>
        <dbReference type="ARBA" id="ARBA00004141"/>
    </source>
</evidence>
<evidence type="ECO:0000256" key="5">
    <source>
        <dbReference type="ARBA" id="ARBA00022989"/>
    </source>
</evidence>
<reference evidence="9" key="1">
    <citation type="submission" date="2014-05" db="EMBL/GenBank/DDBJ databases">
        <title>The transcriptome of the halophilic microalga Tetraselmis sp. GSL018 isolated from the Great Salt Lake, Utah.</title>
        <authorList>
            <person name="Jinkerson R.E."/>
            <person name="D'Adamo S."/>
            <person name="Posewitz M.C."/>
        </authorList>
    </citation>
    <scope>NUCLEOTIDE SEQUENCE</scope>
    <source>
        <strain evidence="9">GSL018</strain>
    </source>
</reference>
<keyword evidence="2" id="KW-0813">Transport</keyword>
<dbReference type="Pfam" id="PF04193">
    <property type="entry name" value="PQ-loop"/>
    <property type="match status" value="1"/>
</dbReference>
<keyword evidence="6 8" id="KW-0472">Membrane</keyword>
<keyword evidence="3 8" id="KW-0812">Transmembrane</keyword>
<proteinExistence type="inferred from homology"/>
<name>A0A061SP44_9CHLO</name>
<evidence type="ECO:0000256" key="7">
    <source>
        <dbReference type="ARBA" id="ARBA00038475"/>
    </source>
</evidence>
<evidence type="ECO:0000256" key="8">
    <source>
        <dbReference type="SAM" id="Phobius"/>
    </source>
</evidence>
<dbReference type="SMART" id="SM00679">
    <property type="entry name" value="CTNS"/>
    <property type="match status" value="2"/>
</dbReference>
<feature type="transmembrane region" description="Helical" evidence="8">
    <location>
        <begin position="233"/>
        <end position="254"/>
    </location>
</feature>